<evidence type="ECO:0000256" key="1">
    <source>
        <dbReference type="ARBA" id="ARBA00022679"/>
    </source>
</evidence>
<organism evidence="4 5">
    <name type="scientific">Flavivirga eckloniae</name>
    <dbReference type="NCBI Taxonomy" id="1803846"/>
    <lineage>
        <taxon>Bacteria</taxon>
        <taxon>Pseudomonadati</taxon>
        <taxon>Bacteroidota</taxon>
        <taxon>Flavobacteriia</taxon>
        <taxon>Flavobacteriales</taxon>
        <taxon>Flavobacteriaceae</taxon>
        <taxon>Flavivirga</taxon>
    </lineage>
</organism>
<evidence type="ECO:0000313" key="5">
    <source>
        <dbReference type="Proteomes" id="UP000235826"/>
    </source>
</evidence>
<dbReference type="InterPro" id="IPR051556">
    <property type="entry name" value="N-term/lysine_N-AcTrnsfr"/>
</dbReference>
<accession>A0A2K9PKI2</accession>
<proteinExistence type="predicted"/>
<dbReference type="PANTHER" id="PTHR42919">
    <property type="entry name" value="N-ALPHA-ACETYLTRANSFERASE"/>
    <property type="match status" value="1"/>
</dbReference>
<dbReference type="CDD" id="cd04301">
    <property type="entry name" value="NAT_SF"/>
    <property type="match status" value="1"/>
</dbReference>
<keyword evidence="5" id="KW-1185">Reference proteome</keyword>
<feature type="domain" description="N-acetyltransferase" evidence="3">
    <location>
        <begin position="8"/>
        <end position="179"/>
    </location>
</feature>
<reference evidence="4 5" key="1">
    <citation type="submission" date="2018-01" db="EMBL/GenBank/DDBJ databases">
        <title>Complete genome sequence of Flavivirga eckloniae ECD14 isolated from seaweed Ecklonia cava.</title>
        <authorList>
            <person name="Lee J.H."/>
            <person name="Baik K.S."/>
            <person name="Seong C.N."/>
        </authorList>
    </citation>
    <scope>NUCLEOTIDE SEQUENCE [LARGE SCALE GENOMIC DNA]</scope>
    <source>
        <strain evidence="4 5">ECD14</strain>
    </source>
</reference>
<dbReference type="KEGG" id="fek:C1H87_02130"/>
<sequence length="179" mass="21039">MILISESLSLKDIHIENHSELVSLMERIYPPPYKHLWKNNDCSWYLNKCYGISNFKEELKDTNASYYFVINDAITVGILRLVVNQIIKEFPNELTTYIHRIYLSSDVQGKGIGKQLFNWVENVARQNNNKYIWLEAMDTQHQALSFYKKMGYKETSSMSLDFERINEHLSGMLLMSKTL</sequence>
<evidence type="ECO:0000259" key="3">
    <source>
        <dbReference type="PROSITE" id="PS51186"/>
    </source>
</evidence>
<dbReference type="Proteomes" id="UP000235826">
    <property type="component" value="Chromosome"/>
</dbReference>
<name>A0A2K9PKI2_9FLAO</name>
<dbReference type="OrthoDB" id="9800604at2"/>
<dbReference type="EMBL" id="CP025791">
    <property type="protein sequence ID" value="AUP77579.1"/>
    <property type="molecule type" value="Genomic_DNA"/>
</dbReference>
<dbReference type="Pfam" id="PF00583">
    <property type="entry name" value="Acetyltransf_1"/>
    <property type="match status" value="1"/>
</dbReference>
<dbReference type="PANTHER" id="PTHR42919:SF8">
    <property type="entry name" value="N-ALPHA-ACETYLTRANSFERASE 50"/>
    <property type="match status" value="1"/>
</dbReference>
<dbReference type="InterPro" id="IPR016181">
    <property type="entry name" value="Acyl_CoA_acyltransferase"/>
</dbReference>
<dbReference type="GO" id="GO:0016747">
    <property type="term" value="F:acyltransferase activity, transferring groups other than amino-acyl groups"/>
    <property type="evidence" value="ECO:0007669"/>
    <property type="project" value="InterPro"/>
</dbReference>
<dbReference type="AlphaFoldDB" id="A0A2K9PKI2"/>
<dbReference type="RefSeq" id="WP_102754239.1">
    <property type="nucleotide sequence ID" value="NZ_CP025791.1"/>
</dbReference>
<gene>
    <name evidence="4" type="ORF">C1H87_02130</name>
</gene>
<evidence type="ECO:0000256" key="2">
    <source>
        <dbReference type="ARBA" id="ARBA00023315"/>
    </source>
</evidence>
<dbReference type="InterPro" id="IPR000182">
    <property type="entry name" value="GNAT_dom"/>
</dbReference>
<dbReference type="PROSITE" id="PS51186">
    <property type="entry name" value="GNAT"/>
    <property type="match status" value="1"/>
</dbReference>
<evidence type="ECO:0000313" key="4">
    <source>
        <dbReference type="EMBL" id="AUP77579.1"/>
    </source>
</evidence>
<keyword evidence="1" id="KW-0808">Transferase</keyword>
<dbReference type="Gene3D" id="3.40.630.30">
    <property type="match status" value="1"/>
</dbReference>
<keyword evidence="2" id="KW-0012">Acyltransferase</keyword>
<protein>
    <recommendedName>
        <fullName evidence="3">N-acetyltransferase domain-containing protein</fullName>
    </recommendedName>
</protein>
<dbReference type="SUPFAM" id="SSF55729">
    <property type="entry name" value="Acyl-CoA N-acyltransferases (Nat)"/>
    <property type="match status" value="1"/>
</dbReference>